<keyword evidence="4" id="KW-1185">Reference proteome</keyword>
<keyword evidence="1" id="KW-0597">Phosphoprotein</keyword>
<dbReference type="AlphaFoldDB" id="A0A370BGN7"/>
<evidence type="ECO:0000259" key="2">
    <source>
        <dbReference type="PROSITE" id="PS51857"/>
    </source>
</evidence>
<sequence>MITGRVVRFDGARGYGFIAPDTGGEDVFLHVNDVLLPESQLCSGLEVEFEVEDGDRGLKASSVRLAPRAAVSTASAADGTCEVFSKMEFTRDVTELLLTAGPQLSAQQLVSIRRELLKFAESHGWIED</sequence>
<name>A0A370BGN7_9ACTN</name>
<dbReference type="InterPro" id="IPR052069">
    <property type="entry name" value="Ca-reg_mRNA-binding_domain"/>
</dbReference>
<evidence type="ECO:0000313" key="3">
    <source>
        <dbReference type="EMBL" id="RDG39822.1"/>
    </source>
</evidence>
<organism evidence="3 4">
    <name type="scientific">Streptomyces corynorhini</name>
    <dbReference type="NCBI Taxonomy" id="2282652"/>
    <lineage>
        <taxon>Bacteria</taxon>
        <taxon>Bacillati</taxon>
        <taxon>Actinomycetota</taxon>
        <taxon>Actinomycetes</taxon>
        <taxon>Kitasatosporales</taxon>
        <taxon>Streptomycetaceae</taxon>
        <taxon>Streptomyces</taxon>
    </lineage>
</organism>
<dbReference type="InterPro" id="IPR002059">
    <property type="entry name" value="CSP_DNA-bd"/>
</dbReference>
<dbReference type="Proteomes" id="UP000253741">
    <property type="component" value="Unassembled WGS sequence"/>
</dbReference>
<dbReference type="RefSeq" id="WP_114621905.1">
    <property type="nucleotide sequence ID" value="NZ_QQNA01000009.1"/>
</dbReference>
<dbReference type="PRINTS" id="PR00050">
    <property type="entry name" value="COLDSHOCK"/>
</dbReference>
<dbReference type="SUPFAM" id="SSF50249">
    <property type="entry name" value="Nucleic acid-binding proteins"/>
    <property type="match status" value="1"/>
</dbReference>
<reference evidence="3 4" key="1">
    <citation type="submission" date="2018-07" db="EMBL/GenBank/DDBJ databases">
        <title>Streptomyces species from bats.</title>
        <authorList>
            <person name="Dunlap C."/>
        </authorList>
    </citation>
    <scope>NUCLEOTIDE SEQUENCE [LARGE SCALE GENOMIC DNA]</scope>
    <source>
        <strain evidence="3 4">AC230</strain>
    </source>
</reference>
<dbReference type="Gene3D" id="2.40.50.140">
    <property type="entry name" value="Nucleic acid-binding proteins"/>
    <property type="match status" value="1"/>
</dbReference>
<dbReference type="InterPro" id="IPR012340">
    <property type="entry name" value="NA-bd_OB-fold"/>
</dbReference>
<feature type="domain" description="CSD" evidence="2">
    <location>
        <begin position="1"/>
        <end position="65"/>
    </location>
</feature>
<dbReference type="GO" id="GO:0043488">
    <property type="term" value="P:regulation of mRNA stability"/>
    <property type="evidence" value="ECO:0007669"/>
    <property type="project" value="TreeGrafter"/>
</dbReference>
<dbReference type="EMBL" id="QQNA01000009">
    <property type="protein sequence ID" value="RDG39822.1"/>
    <property type="molecule type" value="Genomic_DNA"/>
</dbReference>
<accession>A0A370BGN7</accession>
<dbReference type="InterPro" id="IPR011129">
    <property type="entry name" value="CSD"/>
</dbReference>
<gene>
    <name evidence="3" type="ORF">DVH02_01955</name>
</gene>
<evidence type="ECO:0000313" key="4">
    <source>
        <dbReference type="Proteomes" id="UP000253741"/>
    </source>
</evidence>
<dbReference type="CDD" id="cd04458">
    <property type="entry name" value="CSP_CDS"/>
    <property type="match status" value="1"/>
</dbReference>
<dbReference type="Pfam" id="PF00313">
    <property type="entry name" value="CSD"/>
    <property type="match status" value="1"/>
</dbReference>
<dbReference type="GO" id="GO:0005737">
    <property type="term" value="C:cytoplasm"/>
    <property type="evidence" value="ECO:0007669"/>
    <property type="project" value="TreeGrafter"/>
</dbReference>
<dbReference type="PANTHER" id="PTHR12962">
    <property type="entry name" value="CALCIUM-REGULATED HEAT STABLE PROTEIN CRHSP-24-RELATED"/>
    <property type="match status" value="1"/>
</dbReference>
<proteinExistence type="predicted"/>
<dbReference type="GO" id="GO:0003730">
    <property type="term" value="F:mRNA 3'-UTR binding"/>
    <property type="evidence" value="ECO:0007669"/>
    <property type="project" value="TreeGrafter"/>
</dbReference>
<protein>
    <submittedName>
        <fullName evidence="3">Cold shock domain-containing protein</fullName>
    </submittedName>
</protein>
<comment type="caution">
    <text evidence="3">The sequence shown here is derived from an EMBL/GenBank/DDBJ whole genome shotgun (WGS) entry which is preliminary data.</text>
</comment>
<evidence type="ECO:0000256" key="1">
    <source>
        <dbReference type="ARBA" id="ARBA00022553"/>
    </source>
</evidence>
<dbReference type="SMART" id="SM00357">
    <property type="entry name" value="CSP"/>
    <property type="match status" value="1"/>
</dbReference>
<dbReference type="PANTHER" id="PTHR12962:SF1">
    <property type="entry name" value="COLD SHOCK DOMAIN-CONTAINING PROTEIN CG9705"/>
    <property type="match status" value="1"/>
</dbReference>
<dbReference type="OrthoDB" id="4382049at2"/>
<dbReference type="PROSITE" id="PS51857">
    <property type="entry name" value="CSD_2"/>
    <property type="match status" value="1"/>
</dbReference>